<sequence length="63" mass="7373">MEDRYWKSFTETGSVTDYLYYRGMDICRQVIERREADDAGQTGGIDSESSYRDRDGAESITYR</sequence>
<accession>A0A645J0T7</accession>
<name>A0A645J0T7_9ZZZZ</name>
<proteinExistence type="predicted"/>
<dbReference type="AlphaFoldDB" id="A0A645J0T7"/>
<reference evidence="2" key="1">
    <citation type="submission" date="2019-08" db="EMBL/GenBank/DDBJ databases">
        <authorList>
            <person name="Kucharzyk K."/>
            <person name="Murdoch R.W."/>
            <person name="Higgins S."/>
            <person name="Loffler F."/>
        </authorList>
    </citation>
    <scope>NUCLEOTIDE SEQUENCE</scope>
</reference>
<protein>
    <submittedName>
        <fullName evidence="2">Uncharacterized protein</fullName>
    </submittedName>
</protein>
<gene>
    <name evidence="2" type="ORF">SDC9_204760</name>
</gene>
<organism evidence="2">
    <name type="scientific">bioreactor metagenome</name>
    <dbReference type="NCBI Taxonomy" id="1076179"/>
    <lineage>
        <taxon>unclassified sequences</taxon>
        <taxon>metagenomes</taxon>
        <taxon>ecological metagenomes</taxon>
    </lineage>
</organism>
<evidence type="ECO:0000256" key="1">
    <source>
        <dbReference type="SAM" id="MobiDB-lite"/>
    </source>
</evidence>
<comment type="caution">
    <text evidence="2">The sequence shown here is derived from an EMBL/GenBank/DDBJ whole genome shotgun (WGS) entry which is preliminary data.</text>
</comment>
<feature type="region of interest" description="Disordered" evidence="1">
    <location>
        <begin position="33"/>
        <end position="63"/>
    </location>
</feature>
<dbReference type="EMBL" id="VSSQ01128164">
    <property type="protein sequence ID" value="MPN57066.1"/>
    <property type="molecule type" value="Genomic_DNA"/>
</dbReference>
<evidence type="ECO:0000313" key="2">
    <source>
        <dbReference type="EMBL" id="MPN57066.1"/>
    </source>
</evidence>